<dbReference type="Proteomes" id="UP000636479">
    <property type="component" value="Unassembled WGS sequence"/>
</dbReference>
<evidence type="ECO:0000256" key="2">
    <source>
        <dbReference type="ARBA" id="ARBA00022475"/>
    </source>
</evidence>
<feature type="compositionally biased region" description="Polar residues" evidence="6">
    <location>
        <begin position="50"/>
        <end position="66"/>
    </location>
</feature>
<keyword evidence="4 7" id="KW-1133">Transmembrane helix</keyword>
<comment type="caution">
    <text evidence="9">The sequence shown here is derived from an EMBL/GenBank/DDBJ whole genome shotgun (WGS) entry which is preliminary data.</text>
</comment>
<evidence type="ECO:0000313" key="9">
    <source>
        <dbReference type="EMBL" id="KAF7298551.1"/>
    </source>
</evidence>
<gene>
    <name evidence="9" type="ORF">MIND_00801800</name>
</gene>
<evidence type="ECO:0000256" key="5">
    <source>
        <dbReference type="ARBA" id="ARBA00023136"/>
    </source>
</evidence>
<feature type="compositionally biased region" description="Pro residues" evidence="6">
    <location>
        <begin position="1"/>
        <end position="17"/>
    </location>
</feature>
<keyword evidence="10" id="KW-1185">Reference proteome</keyword>
<dbReference type="EMBL" id="JACAZF010000007">
    <property type="protein sequence ID" value="KAF7298551.1"/>
    <property type="molecule type" value="Genomic_DNA"/>
</dbReference>
<name>A0A8H6SFG9_9AGAR</name>
<organism evidence="9 10">
    <name type="scientific">Mycena indigotica</name>
    <dbReference type="NCBI Taxonomy" id="2126181"/>
    <lineage>
        <taxon>Eukaryota</taxon>
        <taxon>Fungi</taxon>
        <taxon>Dikarya</taxon>
        <taxon>Basidiomycota</taxon>
        <taxon>Agaricomycotina</taxon>
        <taxon>Agaricomycetes</taxon>
        <taxon>Agaricomycetidae</taxon>
        <taxon>Agaricales</taxon>
        <taxon>Marasmiineae</taxon>
        <taxon>Mycenaceae</taxon>
        <taxon>Mycena</taxon>
    </lineage>
</organism>
<dbReference type="InterPro" id="IPR052053">
    <property type="entry name" value="IM_YidH-like"/>
</dbReference>
<sequence>MAPPPTPFNTVSHPPPALDEQAPLLPVDFVPPNASDSDSAGKPRLGQHVSYRSTRHSSTPDTVLGSQSLGPASVALVLENRGSVARDHLALERTFLAYVRTSLALAAAGVVLTQLFRPSDSQSRGNGIGEHGRVMAAGAILLSLYTLAVGLWRYFELQAALVDGKYPTTRWRLGFLAAAAGIAMVYVAGGLKMQAVEDLRFNEQ</sequence>
<protein>
    <submittedName>
        <fullName evidence="9">DUF202 domain-containing protein</fullName>
    </submittedName>
</protein>
<comment type="subcellular location">
    <subcellularLocation>
        <location evidence="1">Cell membrane</location>
        <topology evidence="1">Multi-pass membrane protein</topology>
    </subcellularLocation>
</comment>
<evidence type="ECO:0000313" key="10">
    <source>
        <dbReference type="Proteomes" id="UP000636479"/>
    </source>
</evidence>
<feature type="region of interest" description="Disordered" evidence="6">
    <location>
        <begin position="1"/>
        <end position="66"/>
    </location>
</feature>
<keyword evidence="5 7" id="KW-0472">Membrane</keyword>
<evidence type="ECO:0000256" key="1">
    <source>
        <dbReference type="ARBA" id="ARBA00004651"/>
    </source>
</evidence>
<proteinExistence type="predicted"/>
<evidence type="ECO:0000259" key="8">
    <source>
        <dbReference type="Pfam" id="PF02656"/>
    </source>
</evidence>
<dbReference type="GO" id="GO:0005886">
    <property type="term" value="C:plasma membrane"/>
    <property type="evidence" value="ECO:0007669"/>
    <property type="project" value="UniProtKB-SubCell"/>
</dbReference>
<keyword evidence="2" id="KW-1003">Cell membrane</keyword>
<feature type="domain" description="DUF202" evidence="8">
    <location>
        <begin position="86"/>
        <end position="158"/>
    </location>
</feature>
<dbReference type="GeneID" id="59347213"/>
<accession>A0A8H6SFG9</accession>
<feature type="transmembrane region" description="Helical" evidence="7">
    <location>
        <begin position="171"/>
        <end position="191"/>
    </location>
</feature>
<dbReference type="AlphaFoldDB" id="A0A8H6SFG9"/>
<reference evidence="9" key="1">
    <citation type="submission" date="2020-05" db="EMBL/GenBank/DDBJ databases">
        <title>Mycena genomes resolve the evolution of fungal bioluminescence.</title>
        <authorList>
            <person name="Tsai I.J."/>
        </authorList>
    </citation>
    <scope>NUCLEOTIDE SEQUENCE</scope>
    <source>
        <strain evidence="9">171206Taipei</strain>
    </source>
</reference>
<evidence type="ECO:0000256" key="6">
    <source>
        <dbReference type="SAM" id="MobiDB-lite"/>
    </source>
</evidence>
<evidence type="ECO:0000256" key="3">
    <source>
        <dbReference type="ARBA" id="ARBA00022692"/>
    </source>
</evidence>
<evidence type="ECO:0000256" key="4">
    <source>
        <dbReference type="ARBA" id="ARBA00022989"/>
    </source>
</evidence>
<feature type="transmembrane region" description="Helical" evidence="7">
    <location>
        <begin position="95"/>
        <end position="113"/>
    </location>
</feature>
<dbReference type="RefSeq" id="XP_037217939.1">
    <property type="nucleotide sequence ID" value="XM_037364697.1"/>
</dbReference>
<keyword evidence="3 7" id="KW-0812">Transmembrane</keyword>
<evidence type="ECO:0000256" key="7">
    <source>
        <dbReference type="SAM" id="Phobius"/>
    </source>
</evidence>
<dbReference type="Pfam" id="PF02656">
    <property type="entry name" value="DUF202"/>
    <property type="match status" value="1"/>
</dbReference>
<dbReference type="PANTHER" id="PTHR34187">
    <property type="entry name" value="FGR18P"/>
    <property type="match status" value="1"/>
</dbReference>
<dbReference type="OrthoDB" id="199599at2759"/>
<dbReference type="PANTHER" id="PTHR34187:SF2">
    <property type="entry name" value="DUF202 DOMAIN-CONTAINING PROTEIN"/>
    <property type="match status" value="1"/>
</dbReference>
<dbReference type="InterPro" id="IPR003807">
    <property type="entry name" value="DUF202"/>
</dbReference>
<feature type="transmembrane region" description="Helical" evidence="7">
    <location>
        <begin position="134"/>
        <end position="155"/>
    </location>
</feature>